<evidence type="ECO:0000256" key="5">
    <source>
        <dbReference type="SAM" id="SignalP"/>
    </source>
</evidence>
<feature type="chain" id="PRO_5013137685" evidence="5">
    <location>
        <begin position="19"/>
        <end position="475"/>
    </location>
</feature>
<dbReference type="Proteomes" id="UP000190774">
    <property type="component" value="Unassembled WGS sequence"/>
</dbReference>
<evidence type="ECO:0000256" key="1">
    <source>
        <dbReference type="ARBA" id="ARBA00008779"/>
    </source>
</evidence>
<dbReference type="AlphaFoldDB" id="A0A1T4YIB5"/>
<dbReference type="InterPro" id="IPR017850">
    <property type="entry name" value="Alkaline_phosphatase_core_sf"/>
</dbReference>
<dbReference type="InterPro" id="IPR024607">
    <property type="entry name" value="Sulfatase_CS"/>
</dbReference>
<dbReference type="OrthoDB" id="9762324at2"/>
<dbReference type="GO" id="GO:0046872">
    <property type="term" value="F:metal ion binding"/>
    <property type="evidence" value="ECO:0007669"/>
    <property type="project" value="UniProtKB-KW"/>
</dbReference>
<accession>A0A1T4YIB5</accession>
<sequence length="475" mass="52340">MRYLLAAVCLSLASLVQAANQPNIVVIFMDDMGYADVSCFGAQGYTTPNIDRLAQEGRKFTNFHVPQPVCSASRAGLLTGCYPNRIGIHGALSPKATHGLSADEMTLAELVKQKGYATAAVGKWHLGHLPPFLPTQHGFDEYYGLPYSNDMWPFHPEAKPGSYPKLPMIENDHVVDEEVTPEDQTRLTTDYTTKAVGFIDRNKDKPFFLYLAHSMVHVPLYVSEKYNGKSGKGLFADVMMEVDWSVGQVMQALEKNGLKDNTWVIFTSDNGPWLSYGDHAGSAGILREGKGTIWEGGTRVTGIMRWPEQIPAGTTTDTMMMTIDLLPTVAAVIGADLPDHPIDGMNVWPIIHGEEGAKNPHDSYAFYYHQNELQAVTSGDGRWKLILPHTFRTLGNQSKATGGKPVKYQPEKVLEAELYDLYADLSESKNLAAQSPEIMAELQKQAVLIRAELGDQLMKMPRGKGTREAGHALAK</sequence>
<dbReference type="RefSeq" id="WP_078814583.1">
    <property type="nucleotide sequence ID" value="NZ_FUYE01000012.1"/>
</dbReference>
<organism evidence="7 8">
    <name type="scientific">Prosthecobacter debontii</name>
    <dbReference type="NCBI Taxonomy" id="48467"/>
    <lineage>
        <taxon>Bacteria</taxon>
        <taxon>Pseudomonadati</taxon>
        <taxon>Verrucomicrobiota</taxon>
        <taxon>Verrucomicrobiia</taxon>
        <taxon>Verrucomicrobiales</taxon>
        <taxon>Verrucomicrobiaceae</taxon>
        <taxon>Prosthecobacter</taxon>
    </lineage>
</organism>
<evidence type="ECO:0000256" key="2">
    <source>
        <dbReference type="ARBA" id="ARBA00022723"/>
    </source>
</evidence>
<keyword evidence="3" id="KW-0378">Hydrolase</keyword>
<evidence type="ECO:0000259" key="6">
    <source>
        <dbReference type="Pfam" id="PF00884"/>
    </source>
</evidence>
<keyword evidence="8" id="KW-1185">Reference proteome</keyword>
<keyword evidence="2" id="KW-0479">Metal-binding</keyword>
<keyword evidence="4" id="KW-0106">Calcium</keyword>
<dbReference type="Pfam" id="PF00884">
    <property type="entry name" value="Sulfatase"/>
    <property type="match status" value="1"/>
</dbReference>
<feature type="signal peptide" evidence="5">
    <location>
        <begin position="1"/>
        <end position="18"/>
    </location>
</feature>
<evidence type="ECO:0000256" key="3">
    <source>
        <dbReference type="ARBA" id="ARBA00022801"/>
    </source>
</evidence>
<gene>
    <name evidence="7" type="ORF">SAMN02745166_03393</name>
</gene>
<dbReference type="Gene3D" id="3.40.720.10">
    <property type="entry name" value="Alkaline Phosphatase, subunit A"/>
    <property type="match status" value="1"/>
</dbReference>
<evidence type="ECO:0000313" key="8">
    <source>
        <dbReference type="Proteomes" id="UP000190774"/>
    </source>
</evidence>
<dbReference type="CDD" id="cd16026">
    <property type="entry name" value="GALNS_like"/>
    <property type="match status" value="1"/>
</dbReference>
<dbReference type="PROSITE" id="PS00149">
    <property type="entry name" value="SULFATASE_2"/>
    <property type="match status" value="1"/>
</dbReference>
<protein>
    <submittedName>
        <fullName evidence="7">C-terminal region of aryl-sulfatase</fullName>
    </submittedName>
</protein>
<reference evidence="8" key="1">
    <citation type="submission" date="2017-02" db="EMBL/GenBank/DDBJ databases">
        <authorList>
            <person name="Varghese N."/>
            <person name="Submissions S."/>
        </authorList>
    </citation>
    <scope>NUCLEOTIDE SEQUENCE [LARGE SCALE GENOMIC DNA]</scope>
    <source>
        <strain evidence="8">ATCC 700200</strain>
    </source>
</reference>
<evidence type="ECO:0000256" key="4">
    <source>
        <dbReference type="ARBA" id="ARBA00022837"/>
    </source>
</evidence>
<dbReference type="InterPro" id="IPR000917">
    <property type="entry name" value="Sulfatase_N"/>
</dbReference>
<keyword evidence="5" id="KW-0732">Signal</keyword>
<dbReference type="EMBL" id="FUYE01000012">
    <property type="protein sequence ID" value="SKB01519.1"/>
    <property type="molecule type" value="Genomic_DNA"/>
</dbReference>
<dbReference type="PANTHER" id="PTHR42693:SF53">
    <property type="entry name" value="ENDO-4-O-SULFATASE"/>
    <property type="match status" value="1"/>
</dbReference>
<dbReference type="STRING" id="48467.SAMN02745166_03393"/>
<evidence type="ECO:0000313" key="7">
    <source>
        <dbReference type="EMBL" id="SKB01519.1"/>
    </source>
</evidence>
<name>A0A1T4YIB5_9BACT</name>
<dbReference type="PANTHER" id="PTHR42693">
    <property type="entry name" value="ARYLSULFATASE FAMILY MEMBER"/>
    <property type="match status" value="1"/>
</dbReference>
<dbReference type="GO" id="GO:0004065">
    <property type="term" value="F:arylsulfatase activity"/>
    <property type="evidence" value="ECO:0007669"/>
    <property type="project" value="TreeGrafter"/>
</dbReference>
<comment type="similarity">
    <text evidence="1">Belongs to the sulfatase family.</text>
</comment>
<dbReference type="Gene3D" id="3.30.1120.10">
    <property type="match status" value="1"/>
</dbReference>
<proteinExistence type="inferred from homology"/>
<dbReference type="InterPro" id="IPR050738">
    <property type="entry name" value="Sulfatase"/>
</dbReference>
<dbReference type="SUPFAM" id="SSF53649">
    <property type="entry name" value="Alkaline phosphatase-like"/>
    <property type="match status" value="1"/>
</dbReference>
<feature type="domain" description="Sulfatase N-terminal" evidence="6">
    <location>
        <begin position="22"/>
        <end position="334"/>
    </location>
</feature>